<gene>
    <name evidence="16" type="primary">TRP3_3</name>
    <name evidence="16" type="ORF">IWQ62_006906</name>
</gene>
<dbReference type="SUPFAM" id="SSF52317">
    <property type="entry name" value="Class I glutamine amidotransferase-like"/>
    <property type="match status" value="1"/>
</dbReference>
<protein>
    <recommendedName>
        <fullName evidence="6">Multifunctional tryptophan biosynthesis protein</fullName>
        <ecNumber evidence="5">4.1.1.48</ecNumber>
        <ecNumber evidence="4">4.1.3.27</ecNumber>
    </recommendedName>
</protein>
<dbReference type="GO" id="GO:0004049">
    <property type="term" value="F:anthranilate synthase activity"/>
    <property type="evidence" value="ECO:0007669"/>
    <property type="project" value="UniProtKB-EC"/>
</dbReference>
<dbReference type="InterPro" id="IPR017926">
    <property type="entry name" value="GATASE"/>
</dbReference>
<comment type="pathway">
    <text evidence="2">Amino-acid biosynthesis; L-tryptophan biosynthesis; L-tryptophan from chorismate: step 4/5.</text>
</comment>
<dbReference type="Pfam" id="PF00218">
    <property type="entry name" value="IGPS"/>
    <property type="match status" value="1"/>
</dbReference>
<evidence type="ECO:0000256" key="8">
    <source>
        <dbReference type="ARBA" id="ARBA00022822"/>
    </source>
</evidence>
<evidence type="ECO:0000256" key="6">
    <source>
        <dbReference type="ARBA" id="ARBA00018819"/>
    </source>
</evidence>
<feature type="non-terminal residue" evidence="16">
    <location>
        <position position="336"/>
    </location>
</feature>
<sequence>MATILIDNYDSFTWNVYQYLSAAGAQVQVFRNDQTTLEHIISLNPRNIVLSPGPGFPGERTGICEEVLGYFEGKIPVLGVCLGEQIMFERYGGKVTLAGEIYHGKISVVQHDGRGLFKGIPQGVQVTRYHSLAGLPPTVPGDLEVNSWTDTGLVMGVRHRKFTVTGVQFHPESILSDHGMVMIRNFLALQGGTWDDNPNALISDLATPGVYDVTLWKPTTDSVAPRTDSPQQPSILDEIYAQRRLDVASAKAQPGRSQQDLEAQLGFGSLTSAAVSSAPASIDVVARIQNPKVTAPQGTPLAVMAEVKRASPSKGNIRIDAVAAEEGLKYAQAGAD</sequence>
<comment type="caution">
    <text evidence="16">The sequence shown here is derived from an EMBL/GenBank/DDBJ whole genome shotgun (WGS) entry which is preliminary data.</text>
</comment>
<organism evidence="16 17">
    <name type="scientific">Dispira parvispora</name>
    <dbReference type="NCBI Taxonomy" id="1520584"/>
    <lineage>
        <taxon>Eukaryota</taxon>
        <taxon>Fungi</taxon>
        <taxon>Fungi incertae sedis</taxon>
        <taxon>Zoopagomycota</taxon>
        <taxon>Kickxellomycotina</taxon>
        <taxon>Dimargaritomycetes</taxon>
        <taxon>Dimargaritales</taxon>
        <taxon>Dimargaritaceae</taxon>
        <taxon>Dispira</taxon>
    </lineage>
</organism>
<dbReference type="OrthoDB" id="524799at2759"/>
<evidence type="ECO:0000256" key="4">
    <source>
        <dbReference type="ARBA" id="ARBA00012266"/>
    </source>
</evidence>
<dbReference type="NCBIfam" id="TIGR00566">
    <property type="entry name" value="trpG_papA"/>
    <property type="match status" value="1"/>
</dbReference>
<dbReference type="PROSITE" id="PS00614">
    <property type="entry name" value="IGPS"/>
    <property type="match status" value="1"/>
</dbReference>
<dbReference type="Gene3D" id="3.40.50.880">
    <property type="match status" value="1"/>
</dbReference>
<evidence type="ECO:0000256" key="11">
    <source>
        <dbReference type="ARBA" id="ARBA00023239"/>
    </source>
</evidence>
<dbReference type="EMBL" id="JANBPY010004366">
    <property type="protein sequence ID" value="KAJ1948334.1"/>
    <property type="molecule type" value="Genomic_DNA"/>
</dbReference>
<evidence type="ECO:0000256" key="9">
    <source>
        <dbReference type="ARBA" id="ARBA00022962"/>
    </source>
</evidence>
<dbReference type="PANTHER" id="PTHR43418:SF4">
    <property type="entry name" value="MULTIFUNCTIONAL TRYPTOPHAN BIOSYNTHESIS PROTEIN"/>
    <property type="match status" value="1"/>
</dbReference>
<evidence type="ECO:0000259" key="14">
    <source>
        <dbReference type="Pfam" id="PF00117"/>
    </source>
</evidence>
<dbReference type="PROSITE" id="PS51273">
    <property type="entry name" value="GATASE_TYPE_1"/>
    <property type="match status" value="1"/>
</dbReference>
<dbReference type="EC" id="4.1.1.48" evidence="5"/>
<dbReference type="Gene3D" id="3.20.20.70">
    <property type="entry name" value="Aldolase class I"/>
    <property type="match status" value="1"/>
</dbReference>
<dbReference type="SUPFAM" id="SSF51366">
    <property type="entry name" value="Ribulose-phoshate binding barrel"/>
    <property type="match status" value="1"/>
</dbReference>
<dbReference type="Proteomes" id="UP001150925">
    <property type="component" value="Unassembled WGS sequence"/>
</dbReference>
<keyword evidence="7" id="KW-0028">Amino-acid biosynthesis</keyword>
<evidence type="ECO:0000256" key="7">
    <source>
        <dbReference type="ARBA" id="ARBA00022605"/>
    </source>
</evidence>
<evidence type="ECO:0000313" key="16">
    <source>
        <dbReference type="EMBL" id="KAJ1948334.1"/>
    </source>
</evidence>
<dbReference type="CDD" id="cd01743">
    <property type="entry name" value="GATase1_Anthranilate_Synthase"/>
    <property type="match status" value="1"/>
</dbReference>
<dbReference type="GO" id="GO:0004425">
    <property type="term" value="F:indole-3-glycerol-phosphate synthase activity"/>
    <property type="evidence" value="ECO:0007669"/>
    <property type="project" value="UniProtKB-EC"/>
</dbReference>
<dbReference type="EC" id="4.1.3.27" evidence="4"/>
<evidence type="ECO:0000256" key="10">
    <source>
        <dbReference type="ARBA" id="ARBA00023141"/>
    </source>
</evidence>
<reference evidence="16" key="1">
    <citation type="submission" date="2022-07" db="EMBL/GenBank/DDBJ databases">
        <title>Phylogenomic reconstructions and comparative analyses of Kickxellomycotina fungi.</title>
        <authorList>
            <person name="Reynolds N.K."/>
            <person name="Stajich J.E."/>
            <person name="Barry K."/>
            <person name="Grigoriev I.V."/>
            <person name="Crous P."/>
            <person name="Smith M.E."/>
        </authorList>
    </citation>
    <scope>NUCLEOTIDE SEQUENCE</scope>
    <source>
        <strain evidence="16">RSA 1196</strain>
    </source>
</reference>
<dbReference type="PANTHER" id="PTHR43418">
    <property type="entry name" value="MULTIFUNCTIONAL TRYPTOPHAN BIOSYNTHESIS PROTEIN-RELATED"/>
    <property type="match status" value="1"/>
</dbReference>
<evidence type="ECO:0000256" key="3">
    <source>
        <dbReference type="ARBA" id="ARBA00004873"/>
    </source>
</evidence>
<dbReference type="InterPro" id="IPR001468">
    <property type="entry name" value="Indole-3-GlycerolPSynthase_CS"/>
</dbReference>
<name>A0A9W8AGU6_9FUNG</name>
<evidence type="ECO:0000256" key="12">
    <source>
        <dbReference type="ARBA" id="ARBA00023268"/>
    </source>
</evidence>
<proteinExistence type="predicted"/>
<evidence type="ECO:0000256" key="2">
    <source>
        <dbReference type="ARBA" id="ARBA00004696"/>
    </source>
</evidence>
<evidence type="ECO:0000256" key="5">
    <source>
        <dbReference type="ARBA" id="ARBA00012362"/>
    </source>
</evidence>
<dbReference type="PRINTS" id="PR00097">
    <property type="entry name" value="ANTSNTHASEII"/>
</dbReference>
<dbReference type="InterPro" id="IPR013785">
    <property type="entry name" value="Aldolase_TIM"/>
</dbReference>
<dbReference type="InterPro" id="IPR011060">
    <property type="entry name" value="RibuloseP-bd_barrel"/>
</dbReference>
<dbReference type="FunFam" id="3.40.50.880:FF:000031">
    <property type="entry name" value="Multifunctional tryptophan biosynthesis protein"/>
    <property type="match status" value="1"/>
</dbReference>
<keyword evidence="17" id="KW-1185">Reference proteome</keyword>
<dbReference type="Pfam" id="PF00117">
    <property type="entry name" value="GATase"/>
    <property type="match status" value="1"/>
</dbReference>
<dbReference type="PRINTS" id="PR00096">
    <property type="entry name" value="GATASE"/>
</dbReference>
<keyword evidence="10" id="KW-0057">Aromatic amino acid biosynthesis</keyword>
<dbReference type="InterPro" id="IPR013798">
    <property type="entry name" value="Indole-3-glycerol_P_synth_dom"/>
</dbReference>
<dbReference type="InterPro" id="IPR050472">
    <property type="entry name" value="Anth_synth/Amidotransfase"/>
</dbReference>
<comment type="catalytic activity">
    <reaction evidence="1">
        <text>1-(2-carboxyphenylamino)-1-deoxy-D-ribulose 5-phosphate + H(+) = (1S,2R)-1-C-(indol-3-yl)glycerol 3-phosphate + CO2 + H2O</text>
        <dbReference type="Rhea" id="RHEA:23476"/>
        <dbReference type="ChEBI" id="CHEBI:15377"/>
        <dbReference type="ChEBI" id="CHEBI:15378"/>
        <dbReference type="ChEBI" id="CHEBI:16526"/>
        <dbReference type="ChEBI" id="CHEBI:58613"/>
        <dbReference type="ChEBI" id="CHEBI:58866"/>
        <dbReference type="EC" id="4.1.1.48"/>
    </reaction>
</comment>
<dbReference type="AlphaFoldDB" id="A0A9W8AGU6"/>
<comment type="catalytic activity">
    <reaction evidence="13">
        <text>chorismate + L-glutamine = anthranilate + pyruvate + L-glutamate + H(+)</text>
        <dbReference type="Rhea" id="RHEA:21732"/>
        <dbReference type="ChEBI" id="CHEBI:15361"/>
        <dbReference type="ChEBI" id="CHEBI:15378"/>
        <dbReference type="ChEBI" id="CHEBI:16567"/>
        <dbReference type="ChEBI" id="CHEBI:29748"/>
        <dbReference type="ChEBI" id="CHEBI:29985"/>
        <dbReference type="ChEBI" id="CHEBI:58359"/>
        <dbReference type="EC" id="4.1.3.27"/>
    </reaction>
</comment>
<evidence type="ECO:0000256" key="1">
    <source>
        <dbReference type="ARBA" id="ARBA00001633"/>
    </source>
</evidence>
<dbReference type="GO" id="GO:0005829">
    <property type="term" value="C:cytosol"/>
    <property type="evidence" value="ECO:0007669"/>
    <property type="project" value="TreeGrafter"/>
</dbReference>
<comment type="pathway">
    <text evidence="3">Amino-acid biosynthesis; L-tryptophan biosynthesis; L-tryptophan from chorismate: step 1/5.</text>
</comment>
<evidence type="ECO:0000313" key="17">
    <source>
        <dbReference type="Proteomes" id="UP001150925"/>
    </source>
</evidence>
<feature type="domain" description="Glutamine amidotransferase" evidence="14">
    <location>
        <begin position="5"/>
        <end position="187"/>
    </location>
</feature>
<dbReference type="InterPro" id="IPR006221">
    <property type="entry name" value="TrpG/PapA_dom"/>
</dbReference>
<keyword evidence="8" id="KW-0822">Tryptophan biosynthesis</keyword>
<keyword evidence="12" id="KW-0511">Multifunctional enzyme</keyword>
<dbReference type="GO" id="GO:0000162">
    <property type="term" value="P:L-tryptophan biosynthetic process"/>
    <property type="evidence" value="ECO:0007669"/>
    <property type="project" value="UniProtKB-KW"/>
</dbReference>
<evidence type="ECO:0000256" key="13">
    <source>
        <dbReference type="ARBA" id="ARBA00047683"/>
    </source>
</evidence>
<dbReference type="InterPro" id="IPR029062">
    <property type="entry name" value="Class_I_gatase-like"/>
</dbReference>
<keyword evidence="11" id="KW-0456">Lyase</keyword>
<accession>A0A9W8AGU6</accession>
<evidence type="ECO:0000259" key="15">
    <source>
        <dbReference type="Pfam" id="PF00218"/>
    </source>
</evidence>
<keyword evidence="9" id="KW-0315">Glutamine amidotransferase</keyword>
<feature type="domain" description="Indole-3-glycerol phosphate synthase" evidence="15">
    <location>
        <begin position="236"/>
        <end position="335"/>
    </location>
</feature>